<dbReference type="AlphaFoldDB" id="Q52V90"/>
<dbReference type="EMBL" id="HM627841">
    <property type="protein sequence ID" value="ADZ32301.1"/>
    <property type="molecule type" value="Genomic_DNA"/>
</dbReference>
<dbReference type="EMBL" id="HM627835">
    <property type="protein sequence ID" value="ADZ32253.1"/>
    <property type="molecule type" value="Genomic_DNA"/>
</dbReference>
<keyword evidence="2" id="KW-0496">Mitochondrion</keyword>
<evidence type="ECO:0000313" key="22">
    <source>
        <dbReference type="EMBL" id="ADZ32177.1"/>
    </source>
</evidence>
<dbReference type="EMBL" id="HM627805">
    <property type="protein sequence ID" value="ADZ32209.1"/>
    <property type="molecule type" value="Genomic_DNA"/>
</dbReference>
<evidence type="ECO:0000313" key="41">
    <source>
        <dbReference type="EMBL" id="QBM09722.1"/>
    </source>
</evidence>
<dbReference type="EMBL" id="HM627793">
    <property type="protein sequence ID" value="ADZ32120.1"/>
    <property type="molecule type" value="Genomic_DNA"/>
</dbReference>
<evidence type="ECO:0000313" key="14">
    <source>
        <dbReference type="EMBL" id="ADZ32112.1"/>
    </source>
</evidence>
<evidence type="ECO:0000313" key="36">
    <source>
        <dbReference type="EMBL" id="ADZ32317.1"/>
    </source>
</evidence>
<dbReference type="EMBL" id="MH286884">
    <property type="protein sequence ID" value="QBM09722.1"/>
    <property type="molecule type" value="Genomic_DNA"/>
</dbReference>
<dbReference type="EMBL" id="HM627781">
    <property type="protein sequence ID" value="ADZ32024.1"/>
    <property type="molecule type" value="Genomic_DNA"/>
</dbReference>
<evidence type="ECO:0000313" key="17">
    <source>
        <dbReference type="EMBL" id="ADZ32136.1"/>
    </source>
</evidence>
<dbReference type="EMBL" id="HM627783">
    <property type="protein sequence ID" value="ADZ32040.1"/>
    <property type="molecule type" value="Genomic_DNA"/>
</dbReference>
<dbReference type="EMBL" id="HM627782">
    <property type="protein sequence ID" value="ADZ32032.1"/>
    <property type="molecule type" value="Genomic_DNA"/>
</dbReference>
<evidence type="ECO:0000313" key="37">
    <source>
        <dbReference type="EMBL" id="ADZ32325.1"/>
    </source>
</evidence>
<dbReference type="EMBL" id="HM627790">
    <property type="protein sequence ID" value="ADZ32096.1"/>
    <property type="molecule type" value="Genomic_DNA"/>
</dbReference>
<evidence type="ECO:0000313" key="26">
    <source>
        <dbReference type="EMBL" id="ADZ32209.1"/>
    </source>
</evidence>
<evidence type="ECO:0000313" key="4">
    <source>
        <dbReference type="EMBL" id="ADZ32032.1"/>
    </source>
</evidence>
<protein>
    <submittedName>
        <fullName evidence="2">ORF45</fullName>
    </submittedName>
</protein>
<dbReference type="EMBL" id="HM627784">
    <property type="protein sequence ID" value="ADZ32048.1"/>
    <property type="molecule type" value="Genomic_DNA"/>
</dbReference>
<evidence type="ECO:0000313" key="9">
    <source>
        <dbReference type="EMBL" id="ADZ32072.1"/>
    </source>
</evidence>
<dbReference type="EMBL" id="HM627844">
    <property type="protein sequence ID" value="ADZ32325.1"/>
    <property type="molecule type" value="Genomic_DNA"/>
</dbReference>
<evidence type="ECO:0000313" key="29">
    <source>
        <dbReference type="EMBL" id="ADZ32261.1"/>
    </source>
</evidence>
<dbReference type="EMBL" id="HM627847">
    <property type="protein sequence ID" value="ADZ32349.1"/>
    <property type="molecule type" value="Genomic_DNA"/>
</dbReference>
<evidence type="ECO:0000313" key="8">
    <source>
        <dbReference type="EMBL" id="ADZ32064.1"/>
    </source>
</evidence>
<evidence type="ECO:0000313" key="27">
    <source>
        <dbReference type="EMBL" id="ADZ32217.1"/>
    </source>
</evidence>
<evidence type="ECO:0000313" key="23">
    <source>
        <dbReference type="EMBL" id="ADZ32185.1"/>
    </source>
</evidence>
<dbReference type="EMBL" id="HM627794">
    <property type="protein sequence ID" value="ADZ32128.1"/>
    <property type="molecule type" value="Genomic_DNA"/>
</dbReference>
<dbReference type="EMBL" id="HM627792">
    <property type="protein sequence ID" value="ADZ32112.1"/>
    <property type="molecule type" value="Genomic_DNA"/>
</dbReference>
<evidence type="ECO:0000313" key="38">
    <source>
        <dbReference type="EMBL" id="ADZ32333.1"/>
    </source>
</evidence>
<dbReference type="EMBL" id="HM627791">
    <property type="protein sequence ID" value="ADZ32104.1"/>
    <property type="molecule type" value="Genomic_DNA"/>
</dbReference>
<evidence type="ECO:0000313" key="31">
    <source>
        <dbReference type="EMBL" id="ADZ32277.1"/>
    </source>
</evidence>
<dbReference type="EMBL" id="HM627797">
    <property type="protein sequence ID" value="ADZ32152.1"/>
    <property type="molecule type" value="Genomic_DNA"/>
</dbReference>
<evidence type="ECO:0000313" key="33">
    <source>
        <dbReference type="EMBL" id="ADZ32293.1"/>
    </source>
</evidence>
<dbReference type="EMBL" id="HM627839">
    <property type="protein sequence ID" value="ADZ32285.1"/>
    <property type="molecule type" value="Genomic_DNA"/>
</dbReference>
<evidence type="ECO:0000313" key="40">
    <source>
        <dbReference type="EMBL" id="ADZ32349.1"/>
    </source>
</evidence>
<evidence type="ECO:0000313" key="1">
    <source>
        <dbReference type="EMBL" id="AAW67024.1"/>
    </source>
</evidence>
<evidence type="ECO:0000313" key="7">
    <source>
        <dbReference type="EMBL" id="ADZ32056.1"/>
    </source>
</evidence>
<evidence type="ECO:0000313" key="3">
    <source>
        <dbReference type="EMBL" id="ADZ32024.1"/>
    </source>
</evidence>
<dbReference type="EMBL" id="HM627837">
    <property type="protein sequence ID" value="ADZ32269.1"/>
    <property type="molecule type" value="Genomic_DNA"/>
</dbReference>
<dbReference type="EMBL" id="HM627838">
    <property type="protein sequence ID" value="ADZ32277.1"/>
    <property type="molecule type" value="Genomic_DNA"/>
</dbReference>
<dbReference type="EMBL" id="AY898627">
    <property type="protein sequence ID" value="AAW67024.1"/>
    <property type="molecule type" value="Genomic_DNA"/>
</dbReference>
<reference evidence="41" key="3">
    <citation type="submission" date="2018-05" db="EMBL/GenBank/DDBJ databases">
        <title>Complete mitochondrial genome sequences of Phytophthora infestans isolates from South Korea.</title>
        <authorList>
            <person name="Cho K.-S."/>
            <person name="Choi J.-G."/>
            <person name="Cho J.-H."/>
            <person name="Im J.-S."/>
            <person name="Park Y.-E."/>
            <person name="Jang D.-C."/>
            <person name="Jin Y.-I."/>
            <person name="Hong S.-Y."/>
            <person name="Nam J.-H."/>
        </authorList>
    </citation>
    <scope>NUCLEOTIDE SEQUENCE</scope>
</reference>
<dbReference type="EMBL" id="MH286886">
    <property type="protein sequence ID" value="QBM09814.1"/>
    <property type="molecule type" value="Genomic_DNA"/>
</dbReference>
<evidence type="ECO:0000313" key="20">
    <source>
        <dbReference type="EMBL" id="ADZ32160.1"/>
    </source>
</evidence>
<dbReference type="EMBL" id="HM627799">
    <property type="protein sequence ID" value="ADZ32168.1"/>
    <property type="molecule type" value="Genomic_DNA"/>
</dbReference>
<dbReference type="EMBL" id="MH286885">
    <property type="protein sequence ID" value="QBM09768.1"/>
    <property type="molecule type" value="Genomic_DNA"/>
</dbReference>
<reference evidence="3" key="2">
    <citation type="submission" date="2010-07" db="EMBL/GenBank/DDBJ databases">
        <title>Study of mitochondrial genome differences in a world population of Phytophthora infestans.</title>
        <authorList>
            <person name="Coffey M.D."/>
            <person name="Zhang Y.H."/>
            <person name="Martin F.N."/>
        </authorList>
    </citation>
    <scope>NUCLEOTIDE SEQUENCE</scope>
    <source>
        <strain evidence="33">P10109</strain>
        <strain evidence="3">P10110</strain>
        <strain evidence="12">P10122</strain>
        <strain evidence="14">P10250</strain>
        <strain evidence="13">P10257</strain>
        <strain evidence="31">P10258</strain>
        <strain evidence="28">P10353</strain>
        <strain evidence="32">P10354</strain>
        <strain evidence="38">P11632</strain>
        <strain evidence="26">P11633</strain>
        <strain evidence="6">P12017</strain>
        <strain evidence="5">P12021</strain>
        <strain evidence="18">P12030</strain>
        <strain evidence="7">P12043</strain>
        <strain evidence="4">P12053</strain>
        <strain evidence="29">P12094</strain>
        <strain evidence="9">P12102</strain>
        <strain evidence="34">P12202</strain>
        <strain evidence="35">P12203</strain>
        <strain evidence="37">P12208</strain>
        <strain evidence="36">P12210</strain>
        <strain evidence="24">P13198</strain>
        <strain evidence="21">P13346</strain>
        <strain evidence="23">P13626</strain>
        <strain evidence="22">P13873</strain>
        <strain evidence="15">P1415</strain>
        <strain evidence="27">P15101</strain>
        <strain evidence="30">P15149</strain>
        <strain evidence="19">P1844</strain>
        <strain evidence="40">P6155</strain>
        <strain evidence="17">P6167</strain>
        <strain evidence="10">P6576</strain>
        <strain evidence="16">P6750</strain>
        <strain evidence="20">P6752</strain>
        <strain evidence="8">P7629</strain>
        <strain evidence="39">P9175</strain>
        <strain evidence="25">P9464</strain>
        <strain evidence="11">P9989</strain>
    </source>
</reference>
<gene>
    <name evidence="2" type="primary">orf45</name>
</gene>
<dbReference type="EMBL" id="HM627842">
    <property type="protein sequence ID" value="ADZ32309.1"/>
    <property type="molecule type" value="Genomic_DNA"/>
</dbReference>
<dbReference type="EMBL" id="HM627788">
    <property type="protein sequence ID" value="ADZ32080.1"/>
    <property type="molecule type" value="Genomic_DNA"/>
</dbReference>
<evidence type="ECO:0000313" key="39">
    <source>
        <dbReference type="EMBL" id="ADZ32341.1"/>
    </source>
</evidence>
<dbReference type="EMBL" id="HM627804">
    <property type="protein sequence ID" value="ADZ32201.1"/>
    <property type="molecule type" value="Genomic_DNA"/>
</dbReference>
<dbReference type="EMBL" id="HM627845">
    <property type="protein sequence ID" value="ADZ32333.1"/>
    <property type="molecule type" value="Genomic_DNA"/>
</dbReference>
<dbReference type="EMBL" id="HM627786">
    <property type="protein sequence ID" value="ADZ32064.1"/>
    <property type="molecule type" value="Genomic_DNA"/>
</dbReference>
<dbReference type="EMBL" id="HM627836">
    <property type="protein sequence ID" value="ADZ32261.1"/>
    <property type="molecule type" value="Genomic_DNA"/>
</dbReference>
<dbReference type="EMBL" id="HM627843">
    <property type="protein sequence ID" value="ADZ32317.1"/>
    <property type="molecule type" value="Genomic_DNA"/>
</dbReference>
<evidence type="ECO:0000313" key="13">
    <source>
        <dbReference type="EMBL" id="ADZ32104.1"/>
    </source>
</evidence>
<dbReference type="EMBL" id="HM627785">
    <property type="protein sequence ID" value="ADZ32056.1"/>
    <property type="molecule type" value="Genomic_DNA"/>
</dbReference>
<dbReference type="EMBL" id="HM627846">
    <property type="protein sequence ID" value="ADZ32341.1"/>
    <property type="molecule type" value="Genomic_DNA"/>
</dbReference>
<dbReference type="EMBL" id="HM627787">
    <property type="protein sequence ID" value="ADZ32072.1"/>
    <property type="molecule type" value="Genomic_DNA"/>
</dbReference>
<evidence type="ECO:0000313" key="11">
    <source>
        <dbReference type="EMBL" id="ADZ32088.1"/>
    </source>
</evidence>
<evidence type="ECO:0000313" key="35">
    <source>
        <dbReference type="EMBL" id="ADZ32309.1"/>
    </source>
</evidence>
<evidence type="ECO:0000313" key="19">
    <source>
        <dbReference type="EMBL" id="ADZ32152.1"/>
    </source>
</evidence>
<dbReference type="EMBL" id="AY898628">
    <property type="protein sequence ID" value="AAW67071.1"/>
    <property type="molecule type" value="Genomic_DNA"/>
</dbReference>
<organism evidence="2">
    <name type="scientific">Phytophthora infestans</name>
    <name type="common">Potato late blight agent</name>
    <name type="synonym">Botrytis infestans</name>
    <dbReference type="NCBI Taxonomy" id="4787"/>
    <lineage>
        <taxon>Eukaryota</taxon>
        <taxon>Sar</taxon>
        <taxon>Stramenopiles</taxon>
        <taxon>Oomycota</taxon>
        <taxon>Peronosporomycetes</taxon>
        <taxon>Peronosporales</taxon>
        <taxon>Peronosporaceae</taxon>
        <taxon>Phytophthora</taxon>
    </lineage>
</organism>
<sequence length="45" mass="5029">MFCINSIRSSDEVLLLILITPSLSKTSVFPICSTHGILYRVECNN</sequence>
<dbReference type="EMBL" id="HM627801">
    <property type="protein sequence ID" value="ADZ32177.1"/>
    <property type="molecule type" value="Genomic_DNA"/>
</dbReference>
<dbReference type="EMBL" id="HM627802">
    <property type="protein sequence ID" value="ADZ32185.1"/>
    <property type="molecule type" value="Genomic_DNA"/>
</dbReference>
<evidence type="ECO:0000313" key="25">
    <source>
        <dbReference type="EMBL" id="ADZ32201.1"/>
    </source>
</evidence>
<dbReference type="EMBL" id="HM627795">
    <property type="protein sequence ID" value="ADZ32136.1"/>
    <property type="molecule type" value="Genomic_DNA"/>
</dbReference>
<evidence type="ECO:0000313" key="10">
    <source>
        <dbReference type="EMBL" id="ADZ32080.1"/>
    </source>
</evidence>
<dbReference type="EMBL" id="HM627803">
    <property type="protein sequence ID" value="ADZ32193.1"/>
    <property type="molecule type" value="Genomic_DNA"/>
</dbReference>
<evidence type="ECO:0000313" key="30">
    <source>
        <dbReference type="EMBL" id="ADZ32269.1"/>
    </source>
</evidence>
<proteinExistence type="predicted"/>
<evidence type="ECO:0000313" key="21">
    <source>
        <dbReference type="EMBL" id="ADZ32168.1"/>
    </source>
</evidence>
<evidence type="ECO:0000313" key="18">
    <source>
        <dbReference type="EMBL" id="ADZ32144.1"/>
    </source>
</evidence>
<evidence type="ECO:0000313" key="2">
    <source>
        <dbReference type="EMBL" id="AAW67071.1"/>
    </source>
</evidence>
<dbReference type="EMBL" id="HM627798">
    <property type="protein sequence ID" value="ADZ32160.1"/>
    <property type="molecule type" value="Genomic_DNA"/>
</dbReference>
<evidence type="ECO:0000313" key="32">
    <source>
        <dbReference type="EMBL" id="ADZ32285.1"/>
    </source>
</evidence>
<evidence type="ECO:0000313" key="16">
    <source>
        <dbReference type="EMBL" id="ADZ32128.1"/>
    </source>
</evidence>
<dbReference type="EMBL" id="HM627806">
    <property type="protein sequence ID" value="ADZ32217.1"/>
    <property type="molecule type" value="Genomic_DNA"/>
</dbReference>
<reference evidence="2" key="1">
    <citation type="journal article" date="2006" name="Curr. Genet.">
        <title>Mitochondrial genome sequences and molecular evolution of the Irish potato famine pathogen, Phytophthora infestans.</title>
        <authorList>
            <person name="Avila-Adame C."/>
            <person name="Gomez-Alpizar L."/>
            <person name="Zismann V."/>
            <person name="Jones K.M."/>
            <person name="Buell C.R."/>
            <person name="Ristaino J.B."/>
        </authorList>
    </citation>
    <scope>NUCLEOTIDE SEQUENCE</scope>
    <source>
        <strain evidence="1">15/99</strain>
        <strain evidence="2">94-52</strain>
    </source>
</reference>
<evidence type="ECO:0000313" key="34">
    <source>
        <dbReference type="EMBL" id="ADZ32301.1"/>
    </source>
</evidence>
<geneLocation type="mitochondrion" evidence="2"/>
<dbReference type="EMBL" id="HM627789">
    <property type="protein sequence ID" value="ADZ32088.1"/>
    <property type="molecule type" value="Genomic_DNA"/>
</dbReference>
<evidence type="ECO:0000313" key="12">
    <source>
        <dbReference type="EMBL" id="ADZ32096.1"/>
    </source>
</evidence>
<evidence type="ECO:0000313" key="5">
    <source>
        <dbReference type="EMBL" id="ADZ32040.1"/>
    </source>
</evidence>
<evidence type="ECO:0000313" key="28">
    <source>
        <dbReference type="EMBL" id="ADZ32253.1"/>
    </source>
</evidence>
<evidence type="ECO:0000313" key="6">
    <source>
        <dbReference type="EMBL" id="ADZ32048.1"/>
    </source>
</evidence>
<dbReference type="EMBL" id="MH286887">
    <property type="protein sequence ID" value="QBM09860.1"/>
    <property type="molecule type" value="Genomic_DNA"/>
</dbReference>
<name>Q52V90_PHYIN</name>
<dbReference type="EMBL" id="HM627840">
    <property type="protein sequence ID" value="ADZ32293.1"/>
    <property type="molecule type" value="Genomic_DNA"/>
</dbReference>
<evidence type="ECO:0000313" key="24">
    <source>
        <dbReference type="EMBL" id="ADZ32193.1"/>
    </source>
</evidence>
<evidence type="ECO:0000313" key="15">
    <source>
        <dbReference type="EMBL" id="ADZ32120.1"/>
    </source>
</evidence>
<dbReference type="EMBL" id="HM627796">
    <property type="protein sequence ID" value="ADZ32144.1"/>
    <property type="molecule type" value="Genomic_DNA"/>
</dbReference>
<accession>Q52V90</accession>